<name>A0A4P9ZSM8_9FUNG</name>
<proteinExistence type="predicted"/>
<dbReference type="PANTHER" id="PTHR28133:SF1">
    <property type="entry name" value="REQUIRED FOR RESPIRATORY GROWTH PROTEIN 7, MITOCHONDRIAL"/>
    <property type="match status" value="1"/>
</dbReference>
<evidence type="ECO:0000313" key="4">
    <source>
        <dbReference type="Proteomes" id="UP000268162"/>
    </source>
</evidence>
<evidence type="ECO:0000256" key="2">
    <source>
        <dbReference type="ARBA" id="ARBA00023128"/>
    </source>
</evidence>
<organism evidence="3 4">
    <name type="scientific">Dimargaris cristalligena</name>
    <dbReference type="NCBI Taxonomy" id="215637"/>
    <lineage>
        <taxon>Eukaryota</taxon>
        <taxon>Fungi</taxon>
        <taxon>Fungi incertae sedis</taxon>
        <taxon>Zoopagomycota</taxon>
        <taxon>Kickxellomycotina</taxon>
        <taxon>Dimargaritomycetes</taxon>
        <taxon>Dimargaritales</taxon>
        <taxon>Dimargaritaceae</taxon>
        <taxon>Dimargaris</taxon>
    </lineage>
</organism>
<gene>
    <name evidence="3" type="ORF">BJ085DRAFT_34277</name>
</gene>
<dbReference type="GO" id="GO:0005739">
    <property type="term" value="C:mitochondrion"/>
    <property type="evidence" value="ECO:0007669"/>
    <property type="project" value="UniProtKB-SubCell"/>
</dbReference>
<comment type="subcellular location">
    <subcellularLocation>
        <location evidence="1">Mitochondrion</location>
    </subcellularLocation>
</comment>
<evidence type="ECO:0000256" key="1">
    <source>
        <dbReference type="ARBA" id="ARBA00004173"/>
    </source>
</evidence>
<sequence length="298" mass="31944">MAAPRIPFSFSRPWGPLAHAPKSGRGTWQCPPCGRSPPFPLPLSGATFFHTGPARVRRLSASEWGRQYERAVTRALRRFGLVGLHSGRTGDRGIDIRGRWMLPDLPHGPLSFVAQCKYGIPSESLAATQGCSSSISTTTTATTAAAVMEGQASTGERSPTRTRVLRSLGPAGVRDLEGVLSHETTGTLGMLISNRPFTSAATRQVLSSRYPLVMINLGATASTPVSPLPLPLPSSKEMGSICPDDLRCTGLQWNYQAEPYLTGLVAVPRFSPFSRASTGVDVHQEIVLLMNGRPVEPV</sequence>
<dbReference type="PANTHER" id="PTHR28133">
    <property type="entry name" value="REQUIRED FOR RESPIRATORY GROWTH PROTEIN 7, MITOCHONDRIAL"/>
    <property type="match status" value="1"/>
</dbReference>
<dbReference type="Proteomes" id="UP000268162">
    <property type="component" value="Unassembled WGS sequence"/>
</dbReference>
<accession>A0A4P9ZSM8</accession>
<reference evidence="4" key="1">
    <citation type="journal article" date="2018" name="Nat. Microbiol.">
        <title>Leveraging single-cell genomics to expand the fungal tree of life.</title>
        <authorList>
            <person name="Ahrendt S.R."/>
            <person name="Quandt C.A."/>
            <person name="Ciobanu D."/>
            <person name="Clum A."/>
            <person name="Salamov A."/>
            <person name="Andreopoulos B."/>
            <person name="Cheng J.F."/>
            <person name="Woyke T."/>
            <person name="Pelin A."/>
            <person name="Henrissat B."/>
            <person name="Reynolds N.K."/>
            <person name="Benny G.L."/>
            <person name="Smith M.E."/>
            <person name="James T.Y."/>
            <person name="Grigoriev I.V."/>
        </authorList>
    </citation>
    <scope>NUCLEOTIDE SEQUENCE [LARGE SCALE GENOMIC DNA]</scope>
    <source>
        <strain evidence="4">RSA 468</strain>
    </source>
</reference>
<keyword evidence="4" id="KW-1185">Reference proteome</keyword>
<keyword evidence="2" id="KW-0496">Mitochondrion</keyword>
<evidence type="ECO:0000313" key="3">
    <source>
        <dbReference type="EMBL" id="RKP36198.1"/>
    </source>
</evidence>
<dbReference type="AlphaFoldDB" id="A0A4P9ZSM8"/>
<protein>
    <recommendedName>
        <fullName evidence="5">Restriction endonuclease type IV Mrr domain-containing protein</fullName>
    </recommendedName>
</protein>
<evidence type="ECO:0008006" key="5">
    <source>
        <dbReference type="Google" id="ProtNLM"/>
    </source>
</evidence>
<dbReference type="EMBL" id="ML002700">
    <property type="protein sequence ID" value="RKP36198.1"/>
    <property type="molecule type" value="Genomic_DNA"/>
</dbReference>
<dbReference type="InterPro" id="IPR018828">
    <property type="entry name" value="RRG7"/>
</dbReference>